<gene>
    <name evidence="2" type="ORF">M9Y10_045932</name>
</gene>
<feature type="compositionally biased region" description="Basic and acidic residues" evidence="1">
    <location>
        <begin position="157"/>
        <end position="177"/>
    </location>
</feature>
<dbReference type="SUPFAM" id="SSF89837">
    <property type="entry name" value="Doublecortin (DC)"/>
    <property type="match status" value="1"/>
</dbReference>
<feature type="compositionally biased region" description="Low complexity" evidence="1">
    <location>
        <begin position="662"/>
        <end position="696"/>
    </location>
</feature>
<protein>
    <recommendedName>
        <fullName evidence="4">Doublecortin domain-containing protein</fullName>
    </recommendedName>
</protein>
<comment type="caution">
    <text evidence="2">The sequence shown here is derived from an EMBL/GenBank/DDBJ whole genome shotgun (WGS) entry which is preliminary data.</text>
</comment>
<evidence type="ECO:0000256" key="1">
    <source>
        <dbReference type="SAM" id="MobiDB-lite"/>
    </source>
</evidence>
<organism evidence="2 3">
    <name type="scientific">Tritrichomonas musculus</name>
    <dbReference type="NCBI Taxonomy" id="1915356"/>
    <lineage>
        <taxon>Eukaryota</taxon>
        <taxon>Metamonada</taxon>
        <taxon>Parabasalia</taxon>
        <taxon>Tritrichomonadida</taxon>
        <taxon>Tritrichomonadidae</taxon>
        <taxon>Tritrichomonas</taxon>
    </lineage>
</organism>
<sequence length="858" mass="98083">MLRSAISDSPVSTDEDLQRYDNNQQEGDQDALEEEEEEKEEISTPPKASPEKKKTIHERSLHGMQIFIARNAYPRTEPKRYILTTFEKLLKDSMNLVGLNDQAKKVFTKDGTLVKSIDGIKEKDLLYISCGEKFGYGSPVKRPLPKYDKVRSPSKSDATEKSEVKSPKVDSPTKSKEEIKLEHKQARFQNEILSFQRTLTVSQKTVDQCLRESSAAVYAQLLENQRLRLPKWEVLQEEHDQTQLSMLIDHLIYHHICQSTNVILPQTNEWAMDLLKNISIDSIKFAFFGPRQSGKTTMLHLFTTMLMRKLQKSDTASQYLFFPVNFETITLELSNVRQILRFYIKNTFDALEYSHMAFLPFLTPLRKWFTFTVFGSTAQFPTQIEKQFPGVDIKALQELAKKVNTAFLNNHDKFAIKIFLDTVFSIPSAISHALGLTGVIYVFDNFEYAEKYLMPSEDCFPDAVKPSSISQSLCDELQNHSYIVSYQEEQQFLTSFTCNNAELIEITNSYDIHKEEDEKKPPSSPRSNQKNKGQEAPPPPPPGPKDCDIIIRHPAPLRLSKDNCLGCPGLVDKYKKLVKLVRQYQNNKVSNPYSLTKSSSEHFREMIVKKEILRFISLLYHAGSDLINNDVLNKFIDGDSIAVKLDEKEEKSEDETKDQDQNQSPSRNPSRLSRSSRSQAKSQSSKAKSQSSQYQSNQDLFGENNFNIKENVKNLGGNVDGVLRFSIQWNDLGTWDKNELDACCIVPSGFEIMHGNNVDDSTGGNLDVDVTDQKEGEVACKNIIWTDIDQMEDGQYRLFVRNNCYKNGHSGFRAEIEFENHQYSCDYQKTLQNEEEVDVAYVTLSDGQFSITPCLTNQ</sequence>
<dbReference type="Proteomes" id="UP001470230">
    <property type="component" value="Unassembled WGS sequence"/>
</dbReference>
<dbReference type="SUPFAM" id="SSF52540">
    <property type="entry name" value="P-loop containing nucleoside triphosphate hydrolases"/>
    <property type="match status" value="1"/>
</dbReference>
<dbReference type="InterPro" id="IPR027417">
    <property type="entry name" value="P-loop_NTPase"/>
</dbReference>
<reference evidence="2 3" key="1">
    <citation type="submission" date="2024-04" db="EMBL/GenBank/DDBJ databases">
        <title>Tritrichomonas musculus Genome.</title>
        <authorList>
            <person name="Alves-Ferreira E."/>
            <person name="Grigg M."/>
            <person name="Lorenzi H."/>
            <person name="Galac M."/>
        </authorList>
    </citation>
    <scope>NUCLEOTIDE SEQUENCE [LARGE SCALE GENOMIC DNA]</scope>
    <source>
        <strain evidence="2 3">EAF2021</strain>
    </source>
</reference>
<feature type="compositionally biased region" description="Polar residues" evidence="1">
    <location>
        <begin position="1"/>
        <end position="12"/>
    </location>
</feature>
<dbReference type="InterPro" id="IPR036572">
    <property type="entry name" value="Doublecortin_dom_sf"/>
</dbReference>
<proteinExistence type="predicted"/>
<name>A0ABR2JXV4_9EUKA</name>
<feature type="region of interest" description="Disordered" evidence="1">
    <location>
        <begin position="509"/>
        <end position="548"/>
    </location>
</feature>
<accession>A0ABR2JXV4</accession>
<feature type="compositionally biased region" description="Basic and acidic residues" evidence="1">
    <location>
        <begin position="511"/>
        <end position="521"/>
    </location>
</feature>
<evidence type="ECO:0008006" key="4">
    <source>
        <dbReference type="Google" id="ProtNLM"/>
    </source>
</evidence>
<evidence type="ECO:0000313" key="3">
    <source>
        <dbReference type="Proteomes" id="UP001470230"/>
    </source>
</evidence>
<dbReference type="EMBL" id="JAPFFF010000009">
    <property type="protein sequence ID" value="KAK8883281.1"/>
    <property type="molecule type" value="Genomic_DNA"/>
</dbReference>
<evidence type="ECO:0000313" key="2">
    <source>
        <dbReference type="EMBL" id="KAK8883281.1"/>
    </source>
</evidence>
<keyword evidence="3" id="KW-1185">Reference proteome</keyword>
<feature type="region of interest" description="Disordered" evidence="1">
    <location>
        <begin position="647"/>
        <end position="696"/>
    </location>
</feature>
<feature type="region of interest" description="Disordered" evidence="1">
    <location>
        <begin position="1"/>
        <end position="56"/>
    </location>
</feature>
<dbReference type="Gene3D" id="3.10.20.230">
    <property type="entry name" value="Doublecortin domain"/>
    <property type="match status" value="1"/>
</dbReference>
<feature type="region of interest" description="Disordered" evidence="1">
    <location>
        <begin position="145"/>
        <end position="177"/>
    </location>
</feature>
<feature type="compositionally biased region" description="Acidic residues" evidence="1">
    <location>
        <begin position="27"/>
        <end position="40"/>
    </location>
</feature>